<evidence type="ECO:0000256" key="1">
    <source>
        <dbReference type="SAM" id="MobiDB-lite"/>
    </source>
</evidence>
<dbReference type="EMBL" id="CU928167">
    <property type="protein sequence ID" value="CAR22128.1"/>
    <property type="molecule type" value="Genomic_DNA"/>
</dbReference>
<organism evidence="2 3">
    <name type="scientific">Lachancea thermotolerans (strain ATCC 56472 / CBS 6340 / NRRL Y-8284)</name>
    <name type="common">Yeast</name>
    <name type="synonym">Kluyveromyces thermotolerans</name>
    <dbReference type="NCBI Taxonomy" id="559295"/>
    <lineage>
        <taxon>Eukaryota</taxon>
        <taxon>Fungi</taxon>
        <taxon>Dikarya</taxon>
        <taxon>Ascomycota</taxon>
        <taxon>Saccharomycotina</taxon>
        <taxon>Saccharomycetes</taxon>
        <taxon>Saccharomycetales</taxon>
        <taxon>Saccharomycetaceae</taxon>
        <taxon>Lachancea</taxon>
    </lineage>
</organism>
<feature type="compositionally biased region" description="Polar residues" evidence="1">
    <location>
        <begin position="124"/>
        <end position="139"/>
    </location>
</feature>
<feature type="compositionally biased region" description="Polar residues" evidence="1">
    <location>
        <begin position="204"/>
        <end position="220"/>
    </location>
</feature>
<feature type="region of interest" description="Disordered" evidence="1">
    <location>
        <begin position="106"/>
        <end position="152"/>
    </location>
</feature>
<accession>C5DEB7</accession>
<dbReference type="OrthoDB" id="4035955at2759"/>
<reference evidence="2 3" key="1">
    <citation type="journal article" date="2009" name="Genome Res.">
        <title>Comparative genomics of protoploid Saccharomycetaceae.</title>
        <authorList>
            <consortium name="The Genolevures Consortium"/>
            <person name="Souciet J.-L."/>
            <person name="Dujon B."/>
            <person name="Gaillardin C."/>
            <person name="Johnston M."/>
            <person name="Baret P.V."/>
            <person name="Cliften P."/>
            <person name="Sherman D.J."/>
            <person name="Weissenbach J."/>
            <person name="Westhof E."/>
            <person name="Wincker P."/>
            <person name="Jubin C."/>
            <person name="Poulain J."/>
            <person name="Barbe V."/>
            <person name="Segurens B."/>
            <person name="Artiguenave F."/>
            <person name="Anthouard V."/>
            <person name="Vacherie B."/>
            <person name="Val M.-E."/>
            <person name="Fulton R.S."/>
            <person name="Minx P."/>
            <person name="Wilson R."/>
            <person name="Durrens P."/>
            <person name="Jean G."/>
            <person name="Marck C."/>
            <person name="Martin T."/>
            <person name="Nikolski M."/>
            <person name="Rolland T."/>
            <person name="Seret M.-L."/>
            <person name="Casaregola S."/>
            <person name="Despons L."/>
            <person name="Fairhead C."/>
            <person name="Fischer G."/>
            <person name="Lafontaine I."/>
            <person name="Leh V."/>
            <person name="Lemaire M."/>
            <person name="de Montigny J."/>
            <person name="Neuveglise C."/>
            <person name="Thierry A."/>
            <person name="Blanc-Lenfle I."/>
            <person name="Bleykasten C."/>
            <person name="Diffels J."/>
            <person name="Fritsch E."/>
            <person name="Frangeul L."/>
            <person name="Goeffon A."/>
            <person name="Jauniaux N."/>
            <person name="Kachouri-Lafond R."/>
            <person name="Payen C."/>
            <person name="Potier S."/>
            <person name="Pribylova L."/>
            <person name="Ozanne C."/>
            <person name="Richard G.-F."/>
            <person name="Sacerdot C."/>
            <person name="Straub M.-L."/>
            <person name="Talla E."/>
        </authorList>
    </citation>
    <scope>NUCLEOTIDE SEQUENCE [LARGE SCALE GENOMIC DNA]</scope>
    <source>
        <strain evidence="3">ATCC 56472 / CBS 6340 / NRRL Y-8284</strain>
    </source>
</reference>
<proteinExistence type="predicted"/>
<dbReference type="GeneID" id="8291438"/>
<sequence length="593" mass="66716">MAVRTIGPHQPLSTNCSSDVKRQEEKQAGSKRKQFRKWLHSLKEHAPSPDYRDEETVLIDIADSYLGFLDPLSYVPVLTTGEAAMLDCEKQSPSRTHSKRLREFLREHLKRRPSTHKDGRALQSRDQGPESSLNMSCSEANEAVVGDSPSQLDRPVCENEFTILKSEAVEGLAPIKQEDDSQGSRSADGLKEPCFILQQDEDAGQNSLKRTSDSPLADNSTESKRTCFEREPERNDDGFIDESSSVYSDVPSPEASICKTPPAVLTKPCEGNVTPSRGAGDDSNSAPLEDKLYVVIEKLKAAVHPRSSGSAKFEPADCSASSDKIASPVYEPTFIRVPTFRQSLRRMHARGLLEDVRNGTIKEEDLLKLAKREPESFNFRDAKFFEKDSEASGSSESSKSLESSRFYSVKFDKFSHLLMYDATKRFHSDRWGTLRSANLSTGSKGKAKPCPLLENAVYSKESIRSRKPILKCKSNTRAEVESLRAEDCDKVDVFAFLKFFEHHEAQRRSEELSLSRIREQQLTNYYANDHVYNSARSGSLKFAAVDFNRSKKATEINIGRELRGPDRRISSCPSMRDWDLGRKRRGDVSQHCY</sequence>
<dbReference type="OMA" id="ANKRICA"/>
<dbReference type="eggNOG" id="ENOG502S6BG">
    <property type="taxonomic scope" value="Eukaryota"/>
</dbReference>
<dbReference type="HOGENOM" id="CLU_460090_0_0_1"/>
<feature type="region of interest" description="Disordered" evidence="1">
    <location>
        <begin position="200"/>
        <end position="285"/>
    </location>
</feature>
<dbReference type="FunCoup" id="C5DEB7">
    <property type="interactions" value="136"/>
</dbReference>
<feature type="compositionally biased region" description="Basic and acidic residues" evidence="1">
    <location>
        <begin position="221"/>
        <end position="237"/>
    </location>
</feature>
<protein>
    <submittedName>
        <fullName evidence="2">KLTH0C07876p</fullName>
    </submittedName>
</protein>
<evidence type="ECO:0000313" key="3">
    <source>
        <dbReference type="Proteomes" id="UP000002036"/>
    </source>
</evidence>
<dbReference type="RefSeq" id="XP_002552566.1">
    <property type="nucleotide sequence ID" value="XM_002552520.1"/>
</dbReference>
<name>C5DEB7_LACTC</name>
<dbReference type="KEGG" id="lth:KLTH0C07876g"/>
<evidence type="ECO:0000313" key="2">
    <source>
        <dbReference type="EMBL" id="CAR22128.1"/>
    </source>
</evidence>
<keyword evidence="3" id="KW-1185">Reference proteome</keyword>
<gene>
    <name evidence="2" type="ordered locus">KLTH0C07876g</name>
</gene>
<dbReference type="Proteomes" id="UP000002036">
    <property type="component" value="Chromosome C"/>
</dbReference>
<dbReference type="AlphaFoldDB" id="C5DEB7"/>
<feature type="compositionally biased region" description="Basic and acidic residues" evidence="1">
    <location>
        <begin position="19"/>
        <end position="28"/>
    </location>
</feature>
<feature type="region of interest" description="Disordered" evidence="1">
    <location>
        <begin position="1"/>
        <end position="34"/>
    </location>
</feature>
<dbReference type="InParanoid" id="C5DEB7"/>